<name>A0A7R9AQR5_TIMSH</name>
<proteinExistence type="predicted"/>
<dbReference type="AlphaFoldDB" id="A0A7R9AQR5"/>
<accession>A0A7R9AQR5</accession>
<sequence length="116" mass="12936">MTLSCLNTRCVEASYPGRTLEQDVQGKAIKRCGSVYISSHSRQQRVTPFRGKNISTSDWDSNPDLPVFGSLAYCESDALDHAATEAGSSKPRLKMCELEDERKSIPLLISRKLWSL</sequence>
<reference evidence="1" key="1">
    <citation type="submission" date="2020-11" db="EMBL/GenBank/DDBJ databases">
        <authorList>
            <person name="Tran Van P."/>
        </authorList>
    </citation>
    <scope>NUCLEOTIDE SEQUENCE</scope>
</reference>
<gene>
    <name evidence="1" type="ORF">TSIB3V08_LOCUS2937</name>
</gene>
<evidence type="ECO:0000313" key="1">
    <source>
        <dbReference type="EMBL" id="CAD7258713.1"/>
    </source>
</evidence>
<organism evidence="1">
    <name type="scientific">Timema shepardi</name>
    <name type="common">Walking stick</name>
    <dbReference type="NCBI Taxonomy" id="629360"/>
    <lineage>
        <taxon>Eukaryota</taxon>
        <taxon>Metazoa</taxon>
        <taxon>Ecdysozoa</taxon>
        <taxon>Arthropoda</taxon>
        <taxon>Hexapoda</taxon>
        <taxon>Insecta</taxon>
        <taxon>Pterygota</taxon>
        <taxon>Neoptera</taxon>
        <taxon>Polyneoptera</taxon>
        <taxon>Phasmatodea</taxon>
        <taxon>Timematodea</taxon>
        <taxon>Timematoidea</taxon>
        <taxon>Timematidae</taxon>
        <taxon>Timema</taxon>
    </lineage>
</organism>
<protein>
    <submittedName>
        <fullName evidence="1">Uncharacterized protein</fullName>
    </submittedName>
</protein>
<dbReference type="EMBL" id="OC000938">
    <property type="protein sequence ID" value="CAD7258713.1"/>
    <property type="molecule type" value="Genomic_DNA"/>
</dbReference>